<dbReference type="GO" id="GO:0005737">
    <property type="term" value="C:cytoplasm"/>
    <property type="evidence" value="ECO:0007669"/>
    <property type="project" value="TreeGrafter"/>
</dbReference>
<comment type="pathway">
    <text evidence="1">Cofactor biosynthesis; thiamine diphosphate biosynthesis.</text>
</comment>
<dbReference type="InterPro" id="IPR036206">
    <property type="entry name" value="ThiamineP_synth_sf"/>
</dbReference>
<dbReference type="STRING" id="425514.SAMN05443550_101501"/>
<dbReference type="Gene3D" id="3.20.20.70">
    <property type="entry name" value="Aldolase class I"/>
    <property type="match status" value="1"/>
</dbReference>
<reference evidence="4 5" key="1">
    <citation type="submission" date="2016-10" db="EMBL/GenBank/DDBJ databases">
        <authorList>
            <person name="de Groot N.N."/>
        </authorList>
    </citation>
    <scope>NUCLEOTIDE SEQUENCE [LARGE SCALE GENOMIC DNA]</scope>
    <source>
        <strain evidence="4 5">DSM 19033</strain>
    </source>
</reference>
<dbReference type="OrthoDB" id="194683at2"/>
<dbReference type="RefSeq" id="WP_090554807.1">
    <property type="nucleotide sequence ID" value="NZ_FNRA01000001.1"/>
</dbReference>
<dbReference type="EMBL" id="FNRA01000001">
    <property type="protein sequence ID" value="SDZ94347.1"/>
    <property type="molecule type" value="Genomic_DNA"/>
</dbReference>
<accession>A0A1H3X4N0</accession>
<sequence length="199" mass="22593">MELIVVTPPDYFEGEAALINRFFEEGLHLLHIRKPVDDPEKFRKLMQGIAEQHYPRIAIHQHHEFAEEFSLKRLHFTEQQRKARAAGDFAGLTADGFHLSSSVHDPHTIQELTEFDYVFFGPVFNSISKKGYESALGDEFTLAPHVLKVFAIGGVRANRLAQLKQMNFDGAAVLGSLWHQTVSPLTELKNIMKAINKIQ</sequence>
<evidence type="ECO:0000259" key="3">
    <source>
        <dbReference type="Pfam" id="PF02581"/>
    </source>
</evidence>
<dbReference type="InterPro" id="IPR022998">
    <property type="entry name" value="ThiamineP_synth_TenI"/>
</dbReference>
<organism evidence="4 5">
    <name type="scientific">Pedobacter hartonius</name>
    <dbReference type="NCBI Taxonomy" id="425514"/>
    <lineage>
        <taxon>Bacteria</taxon>
        <taxon>Pseudomonadati</taxon>
        <taxon>Bacteroidota</taxon>
        <taxon>Sphingobacteriia</taxon>
        <taxon>Sphingobacteriales</taxon>
        <taxon>Sphingobacteriaceae</taxon>
        <taxon>Pedobacter</taxon>
    </lineage>
</organism>
<dbReference type="PANTHER" id="PTHR20857">
    <property type="entry name" value="THIAMINE-PHOSPHATE PYROPHOSPHORYLASE"/>
    <property type="match status" value="1"/>
</dbReference>
<dbReference type="InterPro" id="IPR013785">
    <property type="entry name" value="Aldolase_TIM"/>
</dbReference>
<dbReference type="Pfam" id="PF02581">
    <property type="entry name" value="TMP-TENI"/>
    <property type="match status" value="1"/>
</dbReference>
<dbReference type="PANTHER" id="PTHR20857:SF15">
    <property type="entry name" value="THIAMINE-PHOSPHATE SYNTHASE"/>
    <property type="match status" value="1"/>
</dbReference>
<evidence type="ECO:0000256" key="1">
    <source>
        <dbReference type="ARBA" id="ARBA00004948"/>
    </source>
</evidence>
<evidence type="ECO:0000313" key="4">
    <source>
        <dbReference type="EMBL" id="SDZ94347.1"/>
    </source>
</evidence>
<dbReference type="CDD" id="cd00564">
    <property type="entry name" value="TMP_TenI"/>
    <property type="match status" value="1"/>
</dbReference>
<dbReference type="GO" id="GO:0009228">
    <property type="term" value="P:thiamine biosynthetic process"/>
    <property type="evidence" value="ECO:0007669"/>
    <property type="project" value="UniProtKB-KW"/>
</dbReference>
<keyword evidence="2" id="KW-0784">Thiamine biosynthesis</keyword>
<gene>
    <name evidence="4" type="ORF">SAMN05443550_101501</name>
</gene>
<evidence type="ECO:0000256" key="2">
    <source>
        <dbReference type="ARBA" id="ARBA00022977"/>
    </source>
</evidence>
<protein>
    <submittedName>
        <fullName evidence="4">Thiamine-phosphate pyrophosphorylase</fullName>
    </submittedName>
</protein>
<evidence type="ECO:0000313" key="5">
    <source>
        <dbReference type="Proteomes" id="UP000198850"/>
    </source>
</evidence>
<proteinExistence type="predicted"/>
<dbReference type="SUPFAM" id="SSF51391">
    <property type="entry name" value="Thiamin phosphate synthase"/>
    <property type="match status" value="1"/>
</dbReference>
<dbReference type="Proteomes" id="UP000198850">
    <property type="component" value="Unassembled WGS sequence"/>
</dbReference>
<name>A0A1H3X4N0_9SPHI</name>
<dbReference type="GO" id="GO:0004789">
    <property type="term" value="F:thiamine-phosphate diphosphorylase activity"/>
    <property type="evidence" value="ECO:0007669"/>
    <property type="project" value="TreeGrafter"/>
</dbReference>
<feature type="domain" description="Thiamine phosphate synthase/TenI" evidence="3">
    <location>
        <begin position="4"/>
        <end position="175"/>
    </location>
</feature>
<keyword evidence="5" id="KW-1185">Reference proteome</keyword>
<dbReference type="AlphaFoldDB" id="A0A1H3X4N0"/>